<dbReference type="GO" id="GO:0009228">
    <property type="term" value="P:thiamine biosynthetic process"/>
    <property type="evidence" value="ECO:0007669"/>
    <property type="project" value="UniProtKB-KW"/>
</dbReference>
<dbReference type="SUPFAM" id="SSF51391">
    <property type="entry name" value="Thiamin phosphate synthase"/>
    <property type="match status" value="1"/>
</dbReference>
<dbReference type="Gene3D" id="3.20.20.70">
    <property type="entry name" value="Aldolase class I"/>
    <property type="match status" value="1"/>
</dbReference>
<name>A0A160TNN6_9ZZZZ</name>
<gene>
    <name evidence="2" type="ORF">MGWOODY_Smn600</name>
</gene>
<dbReference type="AlphaFoldDB" id="A0A160TNN6"/>
<evidence type="ECO:0000313" key="2">
    <source>
        <dbReference type="EMBL" id="CUS46331.1"/>
    </source>
</evidence>
<dbReference type="EC" id="2.5.1.3" evidence="2"/>
<dbReference type="Pfam" id="PF02581">
    <property type="entry name" value="TMP-TENI"/>
    <property type="match status" value="1"/>
</dbReference>
<protein>
    <submittedName>
        <fullName evidence="2">Thiamin-phosphate pyrophosphorylase</fullName>
        <ecNumber evidence="2">2.5.1.3</ecNumber>
    </submittedName>
</protein>
<proteinExistence type="predicted"/>
<dbReference type="InterPro" id="IPR022998">
    <property type="entry name" value="ThiamineP_synth_TenI"/>
</dbReference>
<feature type="domain" description="Thiamine phosphate synthase/TenI" evidence="1">
    <location>
        <begin position="89"/>
        <end position="176"/>
    </location>
</feature>
<dbReference type="GO" id="GO:0004789">
    <property type="term" value="F:thiamine-phosphate diphosphorylase activity"/>
    <property type="evidence" value="ECO:0007669"/>
    <property type="project" value="UniProtKB-EC"/>
</dbReference>
<accession>A0A160TNN6</accession>
<sequence>MPHRHPKRPPIPTLWLMTDERMGDGLWRAIDSLPRGAGIVFRHYATAPDERRSLFARITRMARRKRLMIVRAGPDPLGMEAGTHGRGRLSPGGIRTWAAHSRKEAVAGKRARADALFVSPIYTTRSHPGARALGPTRAAAIGRGLNIPLIALGGMNASRFRKMQGLGFHGWAAIDAWLPDR</sequence>
<dbReference type="EMBL" id="CZQE01000358">
    <property type="protein sequence ID" value="CUS46331.1"/>
    <property type="molecule type" value="Genomic_DNA"/>
</dbReference>
<organism evidence="2">
    <name type="scientific">hydrothermal vent metagenome</name>
    <dbReference type="NCBI Taxonomy" id="652676"/>
    <lineage>
        <taxon>unclassified sequences</taxon>
        <taxon>metagenomes</taxon>
        <taxon>ecological metagenomes</taxon>
    </lineage>
</organism>
<dbReference type="InterPro" id="IPR036206">
    <property type="entry name" value="ThiamineP_synth_sf"/>
</dbReference>
<keyword evidence="2" id="KW-0808">Transferase</keyword>
<dbReference type="InterPro" id="IPR013785">
    <property type="entry name" value="Aldolase_TIM"/>
</dbReference>
<dbReference type="CDD" id="cd00564">
    <property type="entry name" value="TMP_TenI"/>
    <property type="match status" value="1"/>
</dbReference>
<evidence type="ECO:0000259" key="1">
    <source>
        <dbReference type="Pfam" id="PF02581"/>
    </source>
</evidence>
<reference evidence="2" key="1">
    <citation type="submission" date="2015-10" db="EMBL/GenBank/DDBJ databases">
        <authorList>
            <person name="Gilbert D.G."/>
        </authorList>
    </citation>
    <scope>NUCLEOTIDE SEQUENCE</scope>
</reference>